<geneLocation type="plasmid" evidence="1">
    <name>unnamed</name>
</geneLocation>
<name>A0A432DY89_9FLAO</name>
<dbReference type="Proteomes" id="UP000276953">
    <property type="component" value="Plasmid unnamed"/>
</dbReference>
<dbReference type="AlphaFoldDB" id="A0A432DY89"/>
<gene>
    <name evidence="1" type="ORF">EJ377_13865</name>
</gene>
<keyword evidence="1" id="KW-0614">Plasmid</keyword>
<proteinExistence type="predicted"/>
<accession>A0A432DY89</accession>
<reference evidence="1" key="1">
    <citation type="submission" date="2018-12" db="EMBL/GenBank/DDBJ databases">
        <title>Draft Genome Sequence of Chryseobacterium arthrosphaerae strain ED882-96 Isolated from the Blood of a Patient with Liver Cirrhosis in Taiwan.</title>
        <authorList>
            <person name="Lin J.-N."/>
            <person name="Lai C.-H."/>
            <person name="Yang C.-H."/>
            <person name="Huang Y.-H."/>
        </authorList>
    </citation>
    <scope>NUCLEOTIDE SEQUENCE [LARGE SCALE GENOMIC DNA]</scope>
    <source>
        <strain evidence="1">ED882-96</strain>
        <plasmid evidence="1">unnamed</plasmid>
    </source>
</reference>
<sequence>MNWLQTLLPFFLDYNWKDALKGVGLGLGGAVVGFALEQSVNVYENSLQSEAMLNKEKWIKQIIKTILELLHIENNIL</sequence>
<protein>
    <submittedName>
        <fullName evidence="1">Uncharacterized protein</fullName>
    </submittedName>
</protein>
<evidence type="ECO:0000313" key="1">
    <source>
        <dbReference type="EMBL" id="RTZ48561.1"/>
    </source>
</evidence>
<dbReference type="EMBL" id="RYFC01000002">
    <property type="protein sequence ID" value="RTZ48561.1"/>
    <property type="molecule type" value="Genomic_DNA"/>
</dbReference>
<comment type="caution">
    <text evidence="1">The sequence shown here is derived from an EMBL/GenBank/DDBJ whole genome shotgun (WGS) entry which is preliminary data.</text>
</comment>
<organism evidence="1">
    <name type="scientific">Chryseobacterium arthrosphaerae</name>
    <dbReference type="NCBI Taxonomy" id="651561"/>
    <lineage>
        <taxon>Bacteria</taxon>
        <taxon>Pseudomonadati</taxon>
        <taxon>Bacteroidota</taxon>
        <taxon>Flavobacteriia</taxon>
        <taxon>Flavobacteriales</taxon>
        <taxon>Weeksellaceae</taxon>
        <taxon>Chryseobacterium group</taxon>
        <taxon>Chryseobacterium</taxon>
    </lineage>
</organism>